<accession>A0A8J5ULS0</accession>
<gene>
    <name evidence="3" type="ORF">J8A68_003531</name>
</gene>
<keyword evidence="2" id="KW-0472">Membrane</keyword>
<dbReference type="EMBL" id="JAGSYN010000157">
    <property type="protein sequence ID" value="KAG7662941.1"/>
    <property type="molecule type" value="Genomic_DNA"/>
</dbReference>
<feature type="transmembrane region" description="Helical" evidence="2">
    <location>
        <begin position="152"/>
        <end position="173"/>
    </location>
</feature>
<dbReference type="AlphaFoldDB" id="A0A8J5ULS0"/>
<proteinExistence type="predicted"/>
<protein>
    <submittedName>
        <fullName evidence="3">Uncharacterized protein</fullName>
    </submittedName>
</protein>
<sequence length="205" mass="23156">MLFKQRSRNQMTEEDSESIDRRSIHSHAASHHSGGIGEREDLSRQLDELAVNAMYYSEGHSPHDGSHHTAVATIPPYSRDAVISTYNGPFGCFRRLFGSRQQQRQHAERSPLIPVYHVGTSPAETSAVGSNVGDFLRRWIFGRIRRQYPNTYTFTLASFLTFLLVFGILGLYYTGNLAVLTIIARTLICQLMETFQPASLPSFCR</sequence>
<keyword evidence="4" id="KW-1185">Reference proteome</keyword>
<keyword evidence="2" id="KW-0812">Transmembrane</keyword>
<feature type="region of interest" description="Disordered" evidence="1">
    <location>
        <begin position="1"/>
        <end position="41"/>
    </location>
</feature>
<dbReference type="RefSeq" id="XP_049263174.1">
    <property type="nucleotide sequence ID" value="XM_049407397.1"/>
</dbReference>
<dbReference type="GeneID" id="73470331"/>
<evidence type="ECO:0000256" key="2">
    <source>
        <dbReference type="SAM" id="Phobius"/>
    </source>
</evidence>
<dbReference type="OrthoDB" id="4009884at2759"/>
<name>A0A8J5ULS0_9ASCO</name>
<evidence type="ECO:0000313" key="4">
    <source>
        <dbReference type="Proteomes" id="UP000694255"/>
    </source>
</evidence>
<evidence type="ECO:0000256" key="1">
    <source>
        <dbReference type="SAM" id="MobiDB-lite"/>
    </source>
</evidence>
<evidence type="ECO:0000313" key="3">
    <source>
        <dbReference type="EMBL" id="KAG7662941.1"/>
    </source>
</evidence>
<comment type="caution">
    <text evidence="3">The sequence shown here is derived from an EMBL/GenBank/DDBJ whole genome shotgun (WGS) entry which is preliminary data.</text>
</comment>
<keyword evidence="2" id="KW-1133">Transmembrane helix</keyword>
<organism evidence="3 4">
    <name type="scientific">[Candida] subhashii</name>
    <dbReference type="NCBI Taxonomy" id="561895"/>
    <lineage>
        <taxon>Eukaryota</taxon>
        <taxon>Fungi</taxon>
        <taxon>Dikarya</taxon>
        <taxon>Ascomycota</taxon>
        <taxon>Saccharomycotina</taxon>
        <taxon>Pichiomycetes</taxon>
        <taxon>Debaryomycetaceae</taxon>
        <taxon>Spathaspora</taxon>
    </lineage>
</organism>
<reference evidence="3 4" key="1">
    <citation type="journal article" date="2021" name="DNA Res.">
        <title>Genome analysis of Candida subhashii reveals its hybrid nature and dual mitochondrial genome conformations.</title>
        <authorList>
            <person name="Mixao V."/>
            <person name="Hegedusova E."/>
            <person name="Saus E."/>
            <person name="Pryszcz L.P."/>
            <person name="Cillingova A."/>
            <person name="Nosek J."/>
            <person name="Gabaldon T."/>
        </authorList>
    </citation>
    <scope>NUCLEOTIDE SEQUENCE [LARGE SCALE GENOMIC DNA]</scope>
    <source>
        <strain evidence="3 4">CBS 10753</strain>
    </source>
</reference>
<dbReference type="Proteomes" id="UP000694255">
    <property type="component" value="Unassembled WGS sequence"/>
</dbReference>